<feature type="region of interest" description="Disordered" evidence="4">
    <location>
        <begin position="1111"/>
        <end position="1165"/>
    </location>
</feature>
<gene>
    <name evidence="6" type="ORF">C4D60_Mb01t33290</name>
</gene>
<dbReference type="Proteomes" id="UP000317650">
    <property type="component" value="Chromosome 1"/>
</dbReference>
<feature type="compositionally biased region" description="Basic residues" evidence="4">
    <location>
        <begin position="1022"/>
        <end position="1032"/>
    </location>
</feature>
<evidence type="ECO:0000259" key="5">
    <source>
        <dbReference type="Pfam" id="PF04821"/>
    </source>
</evidence>
<evidence type="ECO:0000256" key="2">
    <source>
        <dbReference type="ARBA" id="ARBA00023242"/>
    </source>
</evidence>
<sequence>MDTEGLSIICAGIGYADEDENGAIIGYAKGEYCLDNLKDLQRFLRRDDPRQRDVFKQICRWNTVSRNLVPLIEYYQNDRNLVINAVKILVFLTMPIDPSSDGIAQQIEYLWDLKAALTRPVTIAVIVCLLEDPLDHLECKTFTDDDWKLVQLVLTLFRNVLAIQDITLQQKSSGSSTQFFCLTDRFLELMFEEYVLDLILVLMQHVDGCSGYLQQDNLLLLETFYYIFLGREPEMIAKVSKRSSKVNEDITTTVDSLRTIMDEEEEKRRIIRLRNLERHSQFSGTFTRLGVDGSKTLFKRNPTSASGNGMVKVHNVQRGPLKRIAWDHDNLPPAKENITELLYEFLNQFLSGGYNVLMQSIHDDISKECQSIQKTDVMMFFGVAKFVLAFQHQKILISKAPNMEEPISDPSHEDEFINNLSLHGNICGPVAATINEAMFNLVISKWLQAFDSLKETNDYKSLSAAGSLFKNMIRMLDLVLRMLPEDSKETQTARVLLYKLFYDQTDQGLTHFLQNMFRSFNTHKQPKSDLADLLEIIHVVLRLMEKLQARGTLRVARKSRKGRKKKTNTEANNLGEHVNPKHIVAQTEETGGHSNNLSKEQLRELSLADKVGDNQEGTFMSNDAAVPDVSVHNIRHGGDDMVALGGDVVNTNFIDTVHEPTDSSSDDQLPETNEVDFNISKLVATFANNYVVHNLCWLLKYYKSNSVSTNHHIITMLRRICDDLDISPMLYQLCDCRDENPFDVFHEDDLYKTKQHVSEKNVMRSISNDDDEMDVSKGTSSRFQRTKDFKWQKSYIFDQKQETMIKHLYDKYKDDKKCSRLIAEALDPEGKITAVQIYCKLKQLGLQTTRSKKLACVDVPLPAGDDPTEEAGVAFTNTPKGNENDSYLKTSIRRGKRVQAFSKDQELEIKILFERFKGHKNCSHMIAKALDADKTYTAAQVSWKLKQLGLLAPKKLTSPEIEKHSRDDENKEKGLQLEETLFAIKKSHRKRKSLTKEDESSSPPQNIELPVEDDSGVVRTTSKNRRKRRNKSPVKEATQEIISRHEATSAEHDSDEEVLLATLFKRTERQPDQQSADHETDGVGLDDDIDAEQQSHEDEIGAATATFTAGFPALDDNTDEPSKGDGATEAELMDYFDSEGETNATPPSRIGHKRNLKLVMDEDEE</sequence>
<protein>
    <recommendedName>
        <fullName evidence="5">Timeless N-terminal domain-containing protein</fullName>
    </recommendedName>
</protein>
<dbReference type="GO" id="GO:0003677">
    <property type="term" value="F:DNA binding"/>
    <property type="evidence" value="ECO:0007669"/>
    <property type="project" value="TreeGrafter"/>
</dbReference>
<comment type="subcellular location">
    <subcellularLocation>
        <location evidence="1">Nucleus</location>
    </subcellularLocation>
</comment>
<dbReference type="Pfam" id="PF04821">
    <property type="entry name" value="TIMELESS"/>
    <property type="match status" value="1"/>
</dbReference>
<feature type="compositionally biased region" description="Acidic residues" evidence="4">
    <location>
        <begin position="1131"/>
        <end position="1140"/>
    </location>
</feature>
<organism evidence="6 7">
    <name type="scientific">Musa balbisiana</name>
    <name type="common">Banana</name>
    <dbReference type="NCBI Taxonomy" id="52838"/>
    <lineage>
        <taxon>Eukaryota</taxon>
        <taxon>Viridiplantae</taxon>
        <taxon>Streptophyta</taxon>
        <taxon>Embryophyta</taxon>
        <taxon>Tracheophyta</taxon>
        <taxon>Spermatophyta</taxon>
        <taxon>Magnoliopsida</taxon>
        <taxon>Liliopsida</taxon>
        <taxon>Zingiberales</taxon>
        <taxon>Musaceae</taxon>
        <taxon>Musa</taxon>
    </lineage>
</organism>
<feature type="region of interest" description="Disordered" evidence="4">
    <location>
        <begin position="555"/>
        <end position="574"/>
    </location>
</feature>
<feature type="region of interest" description="Disordered" evidence="4">
    <location>
        <begin position="988"/>
        <end position="1098"/>
    </location>
</feature>
<evidence type="ECO:0000256" key="1">
    <source>
        <dbReference type="ARBA" id="ARBA00004123"/>
    </source>
</evidence>
<feature type="compositionally biased region" description="Basic and acidic residues" evidence="4">
    <location>
        <begin position="1033"/>
        <end position="1052"/>
    </location>
</feature>
<evidence type="ECO:0000313" key="6">
    <source>
        <dbReference type="EMBL" id="THU65073.1"/>
    </source>
</evidence>
<accession>A0A4S8JSK3</accession>
<reference evidence="6 7" key="1">
    <citation type="journal article" date="2019" name="Nat. Plants">
        <title>Genome sequencing of Musa balbisiana reveals subgenome evolution and function divergence in polyploid bananas.</title>
        <authorList>
            <person name="Yao X."/>
        </authorList>
    </citation>
    <scope>NUCLEOTIDE SEQUENCE [LARGE SCALE GENOMIC DNA]</scope>
    <source>
        <strain evidence="7">cv. DH-PKW</strain>
        <tissue evidence="6">Leaves</tissue>
    </source>
</reference>
<evidence type="ECO:0000313" key="7">
    <source>
        <dbReference type="Proteomes" id="UP000317650"/>
    </source>
</evidence>
<dbReference type="GO" id="GO:0043111">
    <property type="term" value="P:replication fork arrest"/>
    <property type="evidence" value="ECO:0007669"/>
    <property type="project" value="TreeGrafter"/>
</dbReference>
<feature type="domain" description="Timeless N-terminal" evidence="5">
    <location>
        <begin position="27"/>
        <end position="287"/>
    </location>
</feature>
<dbReference type="AlphaFoldDB" id="A0A4S8JSK3"/>
<dbReference type="GO" id="GO:0000076">
    <property type="term" value="P:DNA replication checkpoint signaling"/>
    <property type="evidence" value="ECO:0007669"/>
    <property type="project" value="TreeGrafter"/>
</dbReference>
<evidence type="ECO:0000256" key="3">
    <source>
        <dbReference type="ARBA" id="ARBA00023306"/>
    </source>
</evidence>
<keyword evidence="3" id="KW-0131">Cell cycle</keyword>
<evidence type="ECO:0000256" key="4">
    <source>
        <dbReference type="SAM" id="MobiDB-lite"/>
    </source>
</evidence>
<name>A0A4S8JSK3_MUSBA</name>
<proteinExistence type="predicted"/>
<dbReference type="EMBL" id="PYDT01000004">
    <property type="protein sequence ID" value="THU65073.1"/>
    <property type="molecule type" value="Genomic_DNA"/>
</dbReference>
<dbReference type="STRING" id="52838.A0A4S8JSK3"/>
<keyword evidence="7" id="KW-1185">Reference proteome</keyword>
<dbReference type="InterPro" id="IPR044998">
    <property type="entry name" value="Timeless"/>
</dbReference>
<feature type="compositionally biased region" description="Basic and acidic residues" evidence="4">
    <location>
        <begin position="1065"/>
        <end position="1081"/>
    </location>
</feature>
<keyword evidence="2" id="KW-0539">Nucleus</keyword>
<dbReference type="PANTHER" id="PTHR22940">
    <property type="entry name" value="TIMEOUT/TIMELESS-2"/>
    <property type="match status" value="1"/>
</dbReference>
<dbReference type="GO" id="GO:0031298">
    <property type="term" value="C:replication fork protection complex"/>
    <property type="evidence" value="ECO:0007669"/>
    <property type="project" value="TreeGrafter"/>
</dbReference>
<dbReference type="InterPro" id="IPR006906">
    <property type="entry name" value="Timeless_N"/>
</dbReference>
<feature type="compositionally biased region" description="Basic residues" evidence="4">
    <location>
        <begin position="555"/>
        <end position="566"/>
    </location>
</feature>
<dbReference type="GO" id="GO:0006281">
    <property type="term" value="P:DNA repair"/>
    <property type="evidence" value="ECO:0007669"/>
    <property type="project" value="TreeGrafter"/>
</dbReference>
<dbReference type="PANTHER" id="PTHR22940:SF4">
    <property type="entry name" value="PROTEIN TIMELESS HOMOLOG"/>
    <property type="match status" value="1"/>
</dbReference>
<comment type="caution">
    <text evidence="6">The sequence shown here is derived from an EMBL/GenBank/DDBJ whole genome shotgun (WGS) entry which is preliminary data.</text>
</comment>